<proteinExistence type="predicted"/>
<dbReference type="Proteomes" id="UP000248079">
    <property type="component" value="Unassembled WGS sequence"/>
</dbReference>
<keyword evidence="3" id="KW-1185">Reference proteome</keyword>
<dbReference type="AlphaFoldDB" id="A0A2V4A0T4"/>
<feature type="signal peptide" evidence="1">
    <location>
        <begin position="1"/>
        <end position="21"/>
    </location>
</feature>
<keyword evidence="1" id="KW-0732">Signal</keyword>
<sequence length="308" mass="34722">MKKIKTLIVILSVLFPFSGIGQDNAIVVVDGFFIKNSKTETIDYLGKDYIKDTITIAADSAVKIIDTYGSNGLFIINTHDPKGDKSLKLRENLYFNNPPSVMINNYNKSLQDLKSLKPEEIDSIRIIPPLTRAIHGGLRSVGGLIIVETVDNPNKITIDRLSNSQLSSDTSFIYLAMDVKLPTFEIELDLSDRAEKELQELQETIIVQAYFRGIPIDKENEEYIEWGHVDVGGCRIELESKRIACFSDIKIPKYIVDKLEDLNVEVLINVFSGRRSSQFNILDVNILQEPINDIKGKKFTLRGKLIGE</sequence>
<dbReference type="RefSeq" id="WP_110359972.1">
    <property type="nucleotide sequence ID" value="NZ_QFLI01000002.1"/>
</dbReference>
<organism evidence="2 3">
    <name type="scientific">Marinifilum breve</name>
    <dbReference type="NCBI Taxonomy" id="2184082"/>
    <lineage>
        <taxon>Bacteria</taxon>
        <taxon>Pseudomonadati</taxon>
        <taxon>Bacteroidota</taxon>
        <taxon>Bacteroidia</taxon>
        <taxon>Marinilabiliales</taxon>
        <taxon>Marinifilaceae</taxon>
    </lineage>
</organism>
<dbReference type="OrthoDB" id="1448847at2"/>
<reference evidence="2 3" key="1">
    <citation type="submission" date="2018-05" db="EMBL/GenBank/DDBJ databases">
        <title>Marinifilum breve JC075T sp. nov., a marine bacterium isolated from Yongle Blue Hole in the South China Sea.</title>
        <authorList>
            <person name="Fu T."/>
        </authorList>
    </citation>
    <scope>NUCLEOTIDE SEQUENCE [LARGE SCALE GENOMIC DNA]</scope>
    <source>
        <strain evidence="2 3">JC075</strain>
    </source>
</reference>
<evidence type="ECO:0000313" key="2">
    <source>
        <dbReference type="EMBL" id="PXY02339.1"/>
    </source>
</evidence>
<name>A0A2V4A0T4_9BACT</name>
<accession>A0A2V4A0T4</accession>
<protein>
    <recommendedName>
        <fullName evidence="4">TonB-dependent receptor plug domain-containing protein</fullName>
    </recommendedName>
</protein>
<comment type="caution">
    <text evidence="2">The sequence shown here is derived from an EMBL/GenBank/DDBJ whole genome shotgun (WGS) entry which is preliminary data.</text>
</comment>
<feature type="chain" id="PRO_5015902511" description="TonB-dependent receptor plug domain-containing protein" evidence="1">
    <location>
        <begin position="22"/>
        <end position="308"/>
    </location>
</feature>
<evidence type="ECO:0008006" key="4">
    <source>
        <dbReference type="Google" id="ProtNLM"/>
    </source>
</evidence>
<evidence type="ECO:0000256" key="1">
    <source>
        <dbReference type="SAM" id="SignalP"/>
    </source>
</evidence>
<dbReference type="EMBL" id="QFLI01000002">
    <property type="protein sequence ID" value="PXY02339.1"/>
    <property type="molecule type" value="Genomic_DNA"/>
</dbReference>
<gene>
    <name evidence="2" type="ORF">DF185_06740</name>
</gene>
<evidence type="ECO:0000313" key="3">
    <source>
        <dbReference type="Proteomes" id="UP000248079"/>
    </source>
</evidence>